<evidence type="ECO:0000256" key="7">
    <source>
        <dbReference type="ARBA" id="ARBA00007490"/>
    </source>
</evidence>
<evidence type="ECO:0000256" key="3">
    <source>
        <dbReference type="ARBA" id="ARBA00001522"/>
    </source>
</evidence>
<comment type="catalytic activity">
    <reaction evidence="2">
        <text>adenosylcob(III)inamide phosphate + GTP + H(+) = adenosylcob(III)inamide-GDP + diphosphate</text>
        <dbReference type="Rhea" id="RHEA:22712"/>
        <dbReference type="ChEBI" id="CHEBI:15378"/>
        <dbReference type="ChEBI" id="CHEBI:33019"/>
        <dbReference type="ChEBI" id="CHEBI:37565"/>
        <dbReference type="ChEBI" id="CHEBI:58502"/>
        <dbReference type="ChEBI" id="CHEBI:60487"/>
        <dbReference type="EC" id="2.7.7.62"/>
    </reaction>
</comment>
<feature type="binding site" evidence="19">
    <location>
        <begin position="6"/>
        <end position="13"/>
    </location>
    <ligand>
        <name>GTP</name>
        <dbReference type="ChEBI" id="CHEBI:37565"/>
    </ligand>
</feature>
<dbReference type="InterPro" id="IPR027417">
    <property type="entry name" value="P-loop_NTPase"/>
</dbReference>
<dbReference type="GO" id="GO:0009236">
    <property type="term" value="P:cobalamin biosynthetic process"/>
    <property type="evidence" value="ECO:0007669"/>
    <property type="project" value="UniProtKB-KW"/>
</dbReference>
<evidence type="ECO:0000256" key="4">
    <source>
        <dbReference type="ARBA" id="ARBA00003889"/>
    </source>
</evidence>
<dbReference type="EMBL" id="BMJT01000011">
    <property type="protein sequence ID" value="GGG31571.1"/>
    <property type="molecule type" value="Genomic_DNA"/>
</dbReference>
<feature type="active site" description="GMP-histidine intermediate" evidence="18">
    <location>
        <position position="49"/>
    </location>
</feature>
<keyword evidence="10" id="KW-0169">Cobalamin biosynthesis</keyword>
<dbReference type="PIRSF" id="PIRSF006135">
    <property type="entry name" value="CobU"/>
    <property type="match status" value="1"/>
</dbReference>
<dbReference type="SUPFAM" id="SSF52540">
    <property type="entry name" value="P-loop containing nucleoside triphosphate hydrolases"/>
    <property type="match status" value="1"/>
</dbReference>
<organism evidence="20 21">
    <name type="scientific">Lysinibacillus alkalisoli</name>
    <dbReference type="NCBI Taxonomy" id="1911548"/>
    <lineage>
        <taxon>Bacteria</taxon>
        <taxon>Bacillati</taxon>
        <taxon>Bacillota</taxon>
        <taxon>Bacilli</taxon>
        <taxon>Bacillales</taxon>
        <taxon>Bacillaceae</taxon>
        <taxon>Lysinibacillus</taxon>
    </lineage>
</organism>
<evidence type="ECO:0000256" key="16">
    <source>
        <dbReference type="ARBA" id="ARBA00029570"/>
    </source>
</evidence>
<reference evidence="20" key="2">
    <citation type="submission" date="2020-09" db="EMBL/GenBank/DDBJ databases">
        <authorList>
            <person name="Sun Q."/>
            <person name="Zhou Y."/>
        </authorList>
    </citation>
    <scope>NUCLEOTIDE SEQUENCE</scope>
    <source>
        <strain evidence="20">CGMCC 1.15760</strain>
    </source>
</reference>
<sequence>MIFIAGGVRSGKSAFAEQLAKQKVTTGRLVYMASGVATDSEMHKRIKRHQKDRAESDYNWHTIEASVHIEAVLKTMQPHDVVVWDCVTTWLTNLLYMPLSNQQLSSEETIAKTIEQTKAAIIALPKTCTLIIVSNELFDEPELINNEMNRYRKKLGHLHEWFVAQSDEAYELTEGIVKRWK</sequence>
<evidence type="ECO:0000256" key="13">
    <source>
        <dbReference type="ARBA" id="ARBA00022777"/>
    </source>
</evidence>
<keyword evidence="11" id="KW-0808">Transferase</keyword>
<dbReference type="GO" id="GO:0043752">
    <property type="term" value="F:adenosylcobinamide kinase activity"/>
    <property type="evidence" value="ECO:0007669"/>
    <property type="project" value="UniProtKB-EC"/>
</dbReference>
<evidence type="ECO:0000313" key="21">
    <source>
        <dbReference type="Proteomes" id="UP000616608"/>
    </source>
</evidence>
<keyword evidence="14" id="KW-0067">ATP-binding</keyword>
<evidence type="ECO:0000256" key="14">
    <source>
        <dbReference type="ARBA" id="ARBA00022840"/>
    </source>
</evidence>
<dbReference type="CDD" id="cd00544">
    <property type="entry name" value="CobU"/>
    <property type="match status" value="1"/>
</dbReference>
<proteinExistence type="inferred from homology"/>
<evidence type="ECO:0000256" key="12">
    <source>
        <dbReference type="ARBA" id="ARBA00022741"/>
    </source>
</evidence>
<evidence type="ECO:0000256" key="2">
    <source>
        <dbReference type="ARBA" id="ARBA00000711"/>
    </source>
</evidence>
<keyword evidence="15 19" id="KW-0342">GTP-binding</keyword>
<evidence type="ECO:0000256" key="5">
    <source>
        <dbReference type="ARBA" id="ARBA00004692"/>
    </source>
</evidence>
<dbReference type="EC" id="2.7.1.156" evidence="8"/>
<dbReference type="Gene3D" id="3.40.50.300">
    <property type="entry name" value="P-loop containing nucleotide triphosphate hydrolases"/>
    <property type="match status" value="1"/>
</dbReference>
<keyword evidence="13 20" id="KW-0418">Kinase</keyword>
<evidence type="ECO:0000256" key="18">
    <source>
        <dbReference type="PIRSR" id="PIRSR006135-1"/>
    </source>
</evidence>
<comment type="catalytic activity">
    <reaction evidence="3">
        <text>adenosylcob(III)inamide + GTP = adenosylcob(III)inamide phosphate + GDP + H(+)</text>
        <dbReference type="Rhea" id="RHEA:15765"/>
        <dbReference type="ChEBI" id="CHEBI:2480"/>
        <dbReference type="ChEBI" id="CHEBI:15378"/>
        <dbReference type="ChEBI" id="CHEBI:37565"/>
        <dbReference type="ChEBI" id="CHEBI:58189"/>
        <dbReference type="ChEBI" id="CHEBI:58502"/>
        <dbReference type="EC" id="2.7.1.156"/>
    </reaction>
</comment>
<feature type="binding site" evidence="19">
    <location>
        <position position="64"/>
    </location>
    <ligand>
        <name>GTP</name>
        <dbReference type="ChEBI" id="CHEBI:37565"/>
    </ligand>
</feature>
<gene>
    <name evidence="20" type="primary">cobP</name>
    <name evidence="20" type="ORF">GCM10007425_27740</name>
</gene>
<dbReference type="GO" id="GO:0005524">
    <property type="term" value="F:ATP binding"/>
    <property type="evidence" value="ECO:0007669"/>
    <property type="project" value="UniProtKB-KW"/>
</dbReference>
<dbReference type="AlphaFoldDB" id="A0A917G9M2"/>
<dbReference type="PANTHER" id="PTHR34848:SF1">
    <property type="entry name" value="BIFUNCTIONAL ADENOSYLCOBALAMIN BIOSYNTHESIS PROTEIN COBU"/>
    <property type="match status" value="1"/>
</dbReference>
<name>A0A917G9M2_9BACI</name>
<dbReference type="EC" id="2.7.7.62" evidence="9"/>
<evidence type="ECO:0000256" key="11">
    <source>
        <dbReference type="ARBA" id="ARBA00022679"/>
    </source>
</evidence>
<dbReference type="GO" id="GO:0005525">
    <property type="term" value="F:GTP binding"/>
    <property type="evidence" value="ECO:0007669"/>
    <property type="project" value="UniProtKB-KW"/>
</dbReference>
<evidence type="ECO:0000256" key="9">
    <source>
        <dbReference type="ARBA" id="ARBA00012523"/>
    </source>
</evidence>
<evidence type="ECO:0000256" key="10">
    <source>
        <dbReference type="ARBA" id="ARBA00022573"/>
    </source>
</evidence>
<evidence type="ECO:0000256" key="8">
    <source>
        <dbReference type="ARBA" id="ARBA00012016"/>
    </source>
</evidence>
<evidence type="ECO:0000256" key="6">
    <source>
        <dbReference type="ARBA" id="ARBA00005159"/>
    </source>
</evidence>
<dbReference type="RefSeq" id="WP_188615664.1">
    <property type="nucleotide sequence ID" value="NZ_BMJT01000011.1"/>
</dbReference>
<comment type="pathway">
    <text evidence="5">Cofactor biosynthesis; adenosylcobalamin biosynthesis; adenosylcobalamin from cob(II)yrinate a,c-diamide: step 6/7.</text>
</comment>
<feature type="binding site" evidence="19">
    <location>
        <position position="85"/>
    </location>
    <ligand>
        <name>GTP</name>
        <dbReference type="ChEBI" id="CHEBI:37565"/>
    </ligand>
</feature>
<evidence type="ECO:0000256" key="15">
    <source>
        <dbReference type="ARBA" id="ARBA00023134"/>
    </source>
</evidence>
<reference evidence="20" key="1">
    <citation type="journal article" date="2014" name="Int. J. Syst. Evol. Microbiol.">
        <title>Complete genome sequence of Corynebacterium casei LMG S-19264T (=DSM 44701T), isolated from a smear-ripened cheese.</title>
        <authorList>
            <consortium name="US DOE Joint Genome Institute (JGI-PGF)"/>
            <person name="Walter F."/>
            <person name="Albersmeier A."/>
            <person name="Kalinowski J."/>
            <person name="Ruckert C."/>
        </authorList>
    </citation>
    <scope>NUCLEOTIDE SEQUENCE</scope>
    <source>
        <strain evidence="20">CGMCC 1.15760</strain>
    </source>
</reference>
<comment type="pathway">
    <text evidence="6">Cofactor biosynthesis; adenosylcobalamin biosynthesis; adenosylcobalamin from cob(II)yrinate a,c-diamide: step 5/7.</text>
</comment>
<dbReference type="InterPro" id="IPR003203">
    <property type="entry name" value="CobU/CobP"/>
</dbReference>
<comment type="caution">
    <text evidence="20">The sequence shown here is derived from an EMBL/GenBank/DDBJ whole genome shotgun (WGS) entry which is preliminary data.</text>
</comment>
<dbReference type="Pfam" id="PF02283">
    <property type="entry name" value="CobU"/>
    <property type="match status" value="1"/>
</dbReference>
<comment type="similarity">
    <text evidence="7">Belongs to the CobU/CobP family.</text>
</comment>
<dbReference type="PANTHER" id="PTHR34848">
    <property type="match status" value="1"/>
</dbReference>
<evidence type="ECO:0000256" key="19">
    <source>
        <dbReference type="PIRSR" id="PIRSR006135-2"/>
    </source>
</evidence>
<dbReference type="GO" id="GO:0008820">
    <property type="term" value="F:cobinamide phosphate guanylyltransferase activity"/>
    <property type="evidence" value="ECO:0007669"/>
    <property type="project" value="UniProtKB-EC"/>
</dbReference>
<comment type="function">
    <text evidence="4">Catalyzes ATP-dependent phosphorylation of adenosylcobinamide and addition of GMP to adenosylcobinamide phosphate.</text>
</comment>
<keyword evidence="12 19" id="KW-0547">Nucleotide-binding</keyword>
<comment type="catalytic activity">
    <reaction evidence="1">
        <text>adenosylcob(III)inamide + ATP = adenosylcob(III)inamide phosphate + ADP + H(+)</text>
        <dbReference type="Rhea" id="RHEA:15769"/>
        <dbReference type="ChEBI" id="CHEBI:2480"/>
        <dbReference type="ChEBI" id="CHEBI:15378"/>
        <dbReference type="ChEBI" id="CHEBI:30616"/>
        <dbReference type="ChEBI" id="CHEBI:58502"/>
        <dbReference type="ChEBI" id="CHEBI:456216"/>
        <dbReference type="EC" id="2.7.1.156"/>
    </reaction>
</comment>
<protein>
    <recommendedName>
        <fullName evidence="16">Adenosylcobinamide kinase</fullName>
        <ecNumber evidence="8">2.7.1.156</ecNumber>
        <ecNumber evidence="9">2.7.7.62</ecNumber>
    </recommendedName>
    <alternativeName>
        <fullName evidence="17">Adenosylcobinamide-phosphate guanylyltransferase</fullName>
    </alternativeName>
</protein>
<accession>A0A917G9M2</accession>
<evidence type="ECO:0000313" key="20">
    <source>
        <dbReference type="EMBL" id="GGG31571.1"/>
    </source>
</evidence>
<feature type="binding site" evidence="19">
    <location>
        <begin position="33"/>
        <end position="35"/>
    </location>
    <ligand>
        <name>GTP</name>
        <dbReference type="ChEBI" id="CHEBI:37565"/>
    </ligand>
</feature>
<dbReference type="Proteomes" id="UP000616608">
    <property type="component" value="Unassembled WGS sequence"/>
</dbReference>
<evidence type="ECO:0000256" key="1">
    <source>
        <dbReference type="ARBA" id="ARBA00000312"/>
    </source>
</evidence>
<keyword evidence="21" id="KW-1185">Reference proteome</keyword>
<evidence type="ECO:0000256" key="17">
    <source>
        <dbReference type="ARBA" id="ARBA00030571"/>
    </source>
</evidence>